<evidence type="ECO:0000256" key="5">
    <source>
        <dbReference type="ARBA" id="ARBA00022692"/>
    </source>
</evidence>
<keyword evidence="5 8" id="KW-0812">Transmembrane</keyword>
<dbReference type="InterPro" id="IPR037185">
    <property type="entry name" value="EmrE-like"/>
</dbReference>
<feature type="transmembrane region" description="Helical" evidence="8">
    <location>
        <begin position="37"/>
        <end position="54"/>
    </location>
</feature>
<feature type="transmembrane region" description="Helical" evidence="8">
    <location>
        <begin position="7"/>
        <end position="25"/>
    </location>
</feature>
<feature type="transmembrane region" description="Helical" evidence="8">
    <location>
        <begin position="75"/>
        <end position="94"/>
    </location>
</feature>
<dbReference type="RefSeq" id="WP_188613586.1">
    <property type="nucleotide sequence ID" value="NZ_BMJT01000002.1"/>
</dbReference>
<feature type="domain" description="EamA" evidence="9">
    <location>
        <begin position="6"/>
        <end position="145"/>
    </location>
</feature>
<feature type="transmembrane region" description="Helical" evidence="8">
    <location>
        <begin position="181"/>
        <end position="201"/>
    </location>
</feature>
<accession>A0A917LD95</accession>
<dbReference type="EMBL" id="BMJT01000002">
    <property type="protein sequence ID" value="GGG14954.1"/>
    <property type="molecule type" value="Genomic_DNA"/>
</dbReference>
<evidence type="ECO:0000256" key="6">
    <source>
        <dbReference type="ARBA" id="ARBA00022989"/>
    </source>
</evidence>
<dbReference type="GO" id="GO:0005886">
    <property type="term" value="C:plasma membrane"/>
    <property type="evidence" value="ECO:0007669"/>
    <property type="project" value="UniProtKB-SubCell"/>
</dbReference>
<evidence type="ECO:0000256" key="7">
    <source>
        <dbReference type="ARBA" id="ARBA00023136"/>
    </source>
</evidence>
<dbReference type="AlphaFoldDB" id="A0A917LD95"/>
<protein>
    <submittedName>
        <fullName evidence="10">Transporter YojE</fullName>
    </submittedName>
</protein>
<dbReference type="PANTHER" id="PTHR22911:SF137">
    <property type="entry name" value="SOLUTE CARRIER FAMILY 35 MEMBER G2-RELATED"/>
    <property type="match status" value="1"/>
</dbReference>
<evidence type="ECO:0000313" key="10">
    <source>
        <dbReference type="EMBL" id="GGG14954.1"/>
    </source>
</evidence>
<feature type="transmembrane region" description="Helical" evidence="8">
    <location>
        <begin position="241"/>
        <end position="264"/>
    </location>
</feature>
<dbReference type="Proteomes" id="UP000616608">
    <property type="component" value="Unassembled WGS sequence"/>
</dbReference>
<evidence type="ECO:0000259" key="9">
    <source>
        <dbReference type="Pfam" id="PF00892"/>
    </source>
</evidence>
<keyword evidence="6 8" id="KW-1133">Transmembrane helix</keyword>
<proteinExistence type="inferred from homology"/>
<comment type="caution">
    <text evidence="10">The sequence shown here is derived from an EMBL/GenBank/DDBJ whole genome shotgun (WGS) entry which is preliminary data.</text>
</comment>
<keyword evidence="11" id="KW-1185">Reference proteome</keyword>
<name>A0A917LD95_9BACI</name>
<comment type="subcellular location">
    <subcellularLocation>
        <location evidence="1">Cell membrane</location>
        <topology evidence="1">Multi-pass membrane protein</topology>
    </subcellularLocation>
</comment>
<evidence type="ECO:0000256" key="3">
    <source>
        <dbReference type="ARBA" id="ARBA00022448"/>
    </source>
</evidence>
<dbReference type="NCBIfam" id="TIGR00688">
    <property type="entry name" value="rarD"/>
    <property type="match status" value="1"/>
</dbReference>
<evidence type="ECO:0000313" key="11">
    <source>
        <dbReference type="Proteomes" id="UP000616608"/>
    </source>
</evidence>
<comment type="similarity">
    <text evidence="2">Belongs to the EamA transporter family.</text>
</comment>
<gene>
    <name evidence="10" type="primary">yojE</name>
    <name evidence="10" type="ORF">GCM10007425_06530</name>
</gene>
<reference evidence="10" key="2">
    <citation type="submission" date="2020-09" db="EMBL/GenBank/DDBJ databases">
        <authorList>
            <person name="Sun Q."/>
            <person name="Zhou Y."/>
        </authorList>
    </citation>
    <scope>NUCLEOTIDE SEQUENCE</scope>
    <source>
        <strain evidence="10">CGMCC 1.15760</strain>
    </source>
</reference>
<dbReference type="PANTHER" id="PTHR22911">
    <property type="entry name" value="ACYL-MALONYL CONDENSING ENZYME-RELATED"/>
    <property type="match status" value="1"/>
</dbReference>
<evidence type="ECO:0000256" key="4">
    <source>
        <dbReference type="ARBA" id="ARBA00022475"/>
    </source>
</evidence>
<feature type="domain" description="EamA" evidence="9">
    <location>
        <begin position="155"/>
        <end position="286"/>
    </location>
</feature>
<feature type="transmembrane region" description="Helical" evidence="8">
    <location>
        <begin position="270"/>
        <end position="290"/>
    </location>
</feature>
<keyword evidence="7 8" id="KW-0472">Membrane</keyword>
<evidence type="ECO:0000256" key="8">
    <source>
        <dbReference type="SAM" id="Phobius"/>
    </source>
</evidence>
<feature type="transmembrane region" description="Helical" evidence="8">
    <location>
        <begin position="154"/>
        <end position="169"/>
    </location>
</feature>
<feature type="transmembrane region" description="Helical" evidence="8">
    <location>
        <begin position="106"/>
        <end position="123"/>
    </location>
</feature>
<keyword evidence="3" id="KW-0813">Transport</keyword>
<sequence length="300" mass="34542">MSEFKKGVIFALLAYLCWGLFPLFWKQLTHVPSMEILAARVIWAFVFTWLYLVLRKQSKPLWQDVKQLWQQKTAFWQLGIASFVISLNWFTYIWAVNHNHIVQTSLGYYINPILSILFGVIFFKERLTSAQKLATVIAISAVLLLAIYYGELPWIALILAFSFATYGVLKKKIRLDATRGLVIETFFVLPIALSYYIYLFVQGDAVFLHSDVKTSLLLMLGGILTAIPLILFAMGAQRAPLYVVGFIQYLSPTITLMLGVLIYQEPFSKIQFIAFGLVWLAIVIFLISMYRQFTRKKLMM</sequence>
<dbReference type="InterPro" id="IPR004626">
    <property type="entry name" value="RarD"/>
</dbReference>
<dbReference type="Pfam" id="PF00892">
    <property type="entry name" value="EamA"/>
    <property type="match status" value="2"/>
</dbReference>
<evidence type="ECO:0000256" key="1">
    <source>
        <dbReference type="ARBA" id="ARBA00004651"/>
    </source>
</evidence>
<evidence type="ECO:0000256" key="2">
    <source>
        <dbReference type="ARBA" id="ARBA00007362"/>
    </source>
</evidence>
<reference evidence="10" key="1">
    <citation type="journal article" date="2014" name="Int. J. Syst. Evol. Microbiol.">
        <title>Complete genome sequence of Corynebacterium casei LMG S-19264T (=DSM 44701T), isolated from a smear-ripened cheese.</title>
        <authorList>
            <consortium name="US DOE Joint Genome Institute (JGI-PGF)"/>
            <person name="Walter F."/>
            <person name="Albersmeier A."/>
            <person name="Kalinowski J."/>
            <person name="Ruckert C."/>
        </authorList>
    </citation>
    <scope>NUCLEOTIDE SEQUENCE</scope>
    <source>
        <strain evidence="10">CGMCC 1.15760</strain>
    </source>
</reference>
<organism evidence="10 11">
    <name type="scientific">Lysinibacillus alkalisoli</name>
    <dbReference type="NCBI Taxonomy" id="1911548"/>
    <lineage>
        <taxon>Bacteria</taxon>
        <taxon>Bacillati</taxon>
        <taxon>Bacillota</taxon>
        <taxon>Bacilli</taxon>
        <taxon>Bacillales</taxon>
        <taxon>Bacillaceae</taxon>
        <taxon>Lysinibacillus</taxon>
    </lineage>
</organism>
<keyword evidence="4" id="KW-1003">Cell membrane</keyword>
<dbReference type="InterPro" id="IPR000620">
    <property type="entry name" value="EamA_dom"/>
</dbReference>
<dbReference type="SUPFAM" id="SSF103481">
    <property type="entry name" value="Multidrug resistance efflux transporter EmrE"/>
    <property type="match status" value="2"/>
</dbReference>
<feature type="transmembrane region" description="Helical" evidence="8">
    <location>
        <begin position="130"/>
        <end position="148"/>
    </location>
</feature>
<feature type="transmembrane region" description="Helical" evidence="8">
    <location>
        <begin position="216"/>
        <end position="234"/>
    </location>
</feature>